<keyword evidence="7" id="KW-1185">Reference proteome</keyword>
<proteinExistence type="predicted"/>
<dbReference type="PANTHER" id="PTHR43712:SF16">
    <property type="entry name" value="O-METHYLTRANSFERASE ELCB"/>
    <property type="match status" value="1"/>
</dbReference>
<feature type="region of interest" description="Disordered" evidence="4">
    <location>
        <begin position="1"/>
        <end position="53"/>
    </location>
</feature>
<gene>
    <name evidence="6" type="ORF">TCAP_04975</name>
</gene>
<dbReference type="InterPro" id="IPR036388">
    <property type="entry name" value="WH-like_DNA-bd_sf"/>
</dbReference>
<evidence type="ECO:0000313" key="6">
    <source>
        <dbReference type="EMBL" id="PNY25089.1"/>
    </source>
</evidence>
<evidence type="ECO:0000259" key="5">
    <source>
        <dbReference type="Pfam" id="PF00891"/>
    </source>
</evidence>
<dbReference type="AlphaFoldDB" id="A0A2K3QC49"/>
<dbReference type="InterPro" id="IPR029063">
    <property type="entry name" value="SAM-dependent_MTases_sf"/>
</dbReference>
<evidence type="ECO:0000256" key="4">
    <source>
        <dbReference type="SAM" id="MobiDB-lite"/>
    </source>
</evidence>
<dbReference type="GO" id="GO:0032259">
    <property type="term" value="P:methylation"/>
    <property type="evidence" value="ECO:0007669"/>
    <property type="project" value="UniProtKB-KW"/>
</dbReference>
<dbReference type="Pfam" id="PF00891">
    <property type="entry name" value="Methyltransf_2"/>
    <property type="match status" value="1"/>
</dbReference>
<dbReference type="InterPro" id="IPR001077">
    <property type="entry name" value="COMT_C"/>
</dbReference>
<sequence length="506" mass="56481">MGRFKVPSWLQPSADADRKSQNRRSFSGFPQPKPKHETVAAVPAAEHKPSTHHQSRLVELAKKISADAEKLETYLRNNDLPQPGFGVDAPHDFPKLPADVQRSRQEIIYATRELETLVLGPRESVRWKVWSFLDTLSLQVINSYGIAKLVPLDAPTPLSELQTKTQLDSINLARILRHAMTNRVFYEPSPGLIAHTAGSRLLAQDGALQDWVGVNGEDFFPAAAHVLTSLRTYPEATSLTTTGFNFAFDTVGKEPMFVTFGKDPERARRMGGAMASLTGGEGFEVKYLVDGYDLSAVDEMEGTLVDVGGSHGFVCVDLAKRWKRMRFIVQDLPKTLESAPKPICEDESVVERIQLQPHDFFQEQPAKGADVYYFRWIFHNYSTPYAIKLLKNLIPALKPGARILINDFCLRDPGSENPWDERLMRTMDLMMLALLNSQERQEHEFRALFAAADERFVFKGVTRVEGCRMSMVEAAWEPKEAVVNGAATNGEAERGGSETDAGEEGA</sequence>
<organism evidence="6 7">
    <name type="scientific">Tolypocladium capitatum</name>
    <dbReference type="NCBI Taxonomy" id="45235"/>
    <lineage>
        <taxon>Eukaryota</taxon>
        <taxon>Fungi</taxon>
        <taxon>Dikarya</taxon>
        <taxon>Ascomycota</taxon>
        <taxon>Pezizomycotina</taxon>
        <taxon>Sordariomycetes</taxon>
        <taxon>Hypocreomycetidae</taxon>
        <taxon>Hypocreales</taxon>
        <taxon>Ophiocordycipitaceae</taxon>
        <taxon>Tolypocladium</taxon>
    </lineage>
</organism>
<feature type="region of interest" description="Disordered" evidence="4">
    <location>
        <begin position="483"/>
        <end position="506"/>
    </location>
</feature>
<dbReference type="SUPFAM" id="SSF53335">
    <property type="entry name" value="S-adenosyl-L-methionine-dependent methyltransferases"/>
    <property type="match status" value="1"/>
</dbReference>
<evidence type="ECO:0000256" key="1">
    <source>
        <dbReference type="ARBA" id="ARBA00022603"/>
    </source>
</evidence>
<dbReference type="GO" id="GO:0008171">
    <property type="term" value="F:O-methyltransferase activity"/>
    <property type="evidence" value="ECO:0007669"/>
    <property type="project" value="InterPro"/>
</dbReference>
<dbReference type="OrthoDB" id="2410195at2759"/>
<evidence type="ECO:0000313" key="7">
    <source>
        <dbReference type="Proteomes" id="UP000236621"/>
    </source>
</evidence>
<evidence type="ECO:0000256" key="3">
    <source>
        <dbReference type="ARBA" id="ARBA00022691"/>
    </source>
</evidence>
<dbReference type="Gene3D" id="1.10.10.10">
    <property type="entry name" value="Winged helix-like DNA-binding domain superfamily/Winged helix DNA-binding domain"/>
    <property type="match status" value="1"/>
</dbReference>
<evidence type="ECO:0000256" key="2">
    <source>
        <dbReference type="ARBA" id="ARBA00022679"/>
    </source>
</evidence>
<feature type="domain" description="O-methyltransferase C-terminal" evidence="5">
    <location>
        <begin position="256"/>
        <end position="452"/>
    </location>
</feature>
<dbReference type="SUPFAM" id="SSF46785">
    <property type="entry name" value="Winged helix' DNA-binding domain"/>
    <property type="match status" value="1"/>
</dbReference>
<dbReference type="EMBL" id="NRSZ01000810">
    <property type="protein sequence ID" value="PNY25089.1"/>
    <property type="molecule type" value="Genomic_DNA"/>
</dbReference>
<dbReference type="STRING" id="45235.A0A2K3QC49"/>
<dbReference type="InterPro" id="IPR036390">
    <property type="entry name" value="WH_DNA-bd_sf"/>
</dbReference>
<keyword evidence="3" id="KW-0949">S-adenosyl-L-methionine</keyword>
<dbReference type="PROSITE" id="PS51683">
    <property type="entry name" value="SAM_OMT_II"/>
    <property type="match status" value="1"/>
</dbReference>
<dbReference type="InterPro" id="IPR016461">
    <property type="entry name" value="COMT-like"/>
</dbReference>
<protein>
    <submittedName>
        <fullName evidence="6">Sterigmatocystin 8-O-methyltransferase</fullName>
    </submittedName>
</protein>
<reference evidence="6 7" key="1">
    <citation type="submission" date="2017-08" db="EMBL/GenBank/DDBJ databases">
        <title>Harnessing the power of phylogenomics to disentangle the directionality and signatures of interkingdom host jumping in the parasitic fungal genus Tolypocladium.</title>
        <authorList>
            <person name="Quandt C.A."/>
            <person name="Patterson W."/>
            <person name="Spatafora J.W."/>
        </authorList>
    </citation>
    <scope>NUCLEOTIDE SEQUENCE [LARGE SCALE GENOMIC DNA]</scope>
    <source>
        <strain evidence="6 7">CBS 113982</strain>
    </source>
</reference>
<comment type="caution">
    <text evidence="6">The sequence shown here is derived from an EMBL/GenBank/DDBJ whole genome shotgun (WGS) entry which is preliminary data.</text>
</comment>
<keyword evidence="1 6" id="KW-0489">Methyltransferase</keyword>
<dbReference type="PANTHER" id="PTHR43712">
    <property type="entry name" value="PUTATIVE (AFU_ORTHOLOGUE AFUA_4G14580)-RELATED"/>
    <property type="match status" value="1"/>
</dbReference>
<accession>A0A2K3QC49</accession>
<dbReference type="Gene3D" id="3.40.50.150">
    <property type="entry name" value="Vaccinia Virus protein VP39"/>
    <property type="match status" value="1"/>
</dbReference>
<name>A0A2K3QC49_9HYPO</name>
<dbReference type="Proteomes" id="UP000236621">
    <property type="component" value="Unassembled WGS sequence"/>
</dbReference>
<keyword evidence="2 6" id="KW-0808">Transferase</keyword>